<gene>
    <name evidence="1" type="ORF">BU25DRAFT_406749</name>
</gene>
<evidence type="ECO:0000313" key="1">
    <source>
        <dbReference type="EMBL" id="KAF2632218.1"/>
    </source>
</evidence>
<dbReference type="EMBL" id="MU006703">
    <property type="protein sequence ID" value="KAF2632218.1"/>
    <property type="molecule type" value="Genomic_DNA"/>
</dbReference>
<comment type="caution">
    <text evidence="1">The sequence shown here is derived from an EMBL/GenBank/DDBJ whole genome shotgun (WGS) entry which is preliminary data.</text>
</comment>
<protein>
    <submittedName>
        <fullName evidence="1">Uncharacterized protein</fullName>
    </submittedName>
</protein>
<proteinExistence type="predicted"/>
<reference evidence="1" key="1">
    <citation type="journal article" date="2020" name="Stud. Mycol.">
        <title>101 Dothideomycetes genomes: a test case for predicting lifestyles and emergence of pathogens.</title>
        <authorList>
            <person name="Haridas S."/>
            <person name="Albert R."/>
            <person name="Binder M."/>
            <person name="Bloem J."/>
            <person name="Labutti K."/>
            <person name="Salamov A."/>
            <person name="Andreopoulos B."/>
            <person name="Baker S."/>
            <person name="Barry K."/>
            <person name="Bills G."/>
            <person name="Bluhm B."/>
            <person name="Cannon C."/>
            <person name="Castanera R."/>
            <person name="Culley D."/>
            <person name="Daum C."/>
            <person name="Ezra D."/>
            <person name="Gonzalez J."/>
            <person name="Henrissat B."/>
            <person name="Kuo A."/>
            <person name="Liang C."/>
            <person name="Lipzen A."/>
            <person name="Lutzoni F."/>
            <person name="Magnuson J."/>
            <person name="Mondo S."/>
            <person name="Nolan M."/>
            <person name="Ohm R."/>
            <person name="Pangilinan J."/>
            <person name="Park H.-J."/>
            <person name="Ramirez L."/>
            <person name="Alfaro M."/>
            <person name="Sun H."/>
            <person name="Tritt A."/>
            <person name="Yoshinaga Y."/>
            <person name="Zwiers L.-H."/>
            <person name="Turgeon B."/>
            <person name="Goodwin S."/>
            <person name="Spatafora J."/>
            <person name="Crous P."/>
            <person name="Grigoriev I."/>
        </authorList>
    </citation>
    <scope>NUCLEOTIDE SEQUENCE</scope>
    <source>
        <strain evidence="1">CBS 525.71</strain>
    </source>
</reference>
<dbReference type="Proteomes" id="UP000799754">
    <property type="component" value="Unassembled WGS sequence"/>
</dbReference>
<organism evidence="1 2">
    <name type="scientific">Macroventuria anomochaeta</name>
    <dbReference type="NCBI Taxonomy" id="301207"/>
    <lineage>
        <taxon>Eukaryota</taxon>
        <taxon>Fungi</taxon>
        <taxon>Dikarya</taxon>
        <taxon>Ascomycota</taxon>
        <taxon>Pezizomycotina</taxon>
        <taxon>Dothideomycetes</taxon>
        <taxon>Pleosporomycetidae</taxon>
        <taxon>Pleosporales</taxon>
        <taxon>Pleosporineae</taxon>
        <taxon>Didymellaceae</taxon>
        <taxon>Macroventuria</taxon>
    </lineage>
</organism>
<evidence type="ECO:0000313" key="2">
    <source>
        <dbReference type="Proteomes" id="UP000799754"/>
    </source>
</evidence>
<keyword evidence="2" id="KW-1185">Reference proteome</keyword>
<name>A0ACB6SE26_9PLEO</name>
<accession>A0ACB6SE26</accession>
<sequence>MWWFSPSNLEAYVTPHHHLPPGEIPRISLRLKLVASNYRSRKSIDFYSFRPMRLVHILTQTLGDSAPLVTSLNKCTLSLLPYQVHGTRHLNRSDTIENRFYNDPISRIAPSCHLGVPSMQRISLATRRTTRRILLLAPLPFALLAVPENQNIPVVHPVRVIQDLRHGMVSRTTCDSGFHARTEAYRNYHLPRMPFAAPLEA</sequence>